<dbReference type="AlphaFoldDB" id="A0A5B0LUL8"/>
<accession>A0A5B0LUL8</accession>
<protein>
    <submittedName>
        <fullName evidence="2">Uncharacterized protein</fullName>
    </submittedName>
</protein>
<evidence type="ECO:0000313" key="4">
    <source>
        <dbReference type="Proteomes" id="UP000324748"/>
    </source>
</evidence>
<dbReference type="EMBL" id="VSWC01000184">
    <property type="protein sequence ID" value="KAA1067806.1"/>
    <property type="molecule type" value="Genomic_DNA"/>
</dbReference>
<comment type="caution">
    <text evidence="2">The sequence shown here is derived from an EMBL/GenBank/DDBJ whole genome shotgun (WGS) entry which is preliminary data.</text>
</comment>
<evidence type="ECO:0000313" key="2">
    <source>
        <dbReference type="EMBL" id="KAA1067806.1"/>
    </source>
</evidence>
<feature type="compositionally biased region" description="Basic and acidic residues" evidence="1">
    <location>
        <begin position="27"/>
        <end position="49"/>
    </location>
</feature>
<feature type="region of interest" description="Disordered" evidence="1">
    <location>
        <begin position="27"/>
        <end position="50"/>
    </location>
</feature>
<evidence type="ECO:0000256" key="1">
    <source>
        <dbReference type="SAM" id="MobiDB-lite"/>
    </source>
</evidence>
<evidence type="ECO:0000313" key="5">
    <source>
        <dbReference type="Proteomes" id="UP000325313"/>
    </source>
</evidence>
<dbReference type="Proteomes" id="UP000325313">
    <property type="component" value="Unassembled WGS sequence"/>
</dbReference>
<sequence length="337" mass="36797">MEAGTDLDSVTDLLALRLSSVPFHDIERARSGPEEARMNEGEQEGEARFPSETLASERWLPQLATISFVGPITPVQPALGFFSTKIPLLLPDSSHPVEPSGSFPTGLLLLPSSLVVGTLPQNPLLPCGPSNWLISGEICLINKEITVVAQSVYEQQPPQEAGLQPRATTSPASQVSFTGYMNRLIRVDPPVWTSTHTGQTKKKRPDYSSLEGAMEAILAHQEEHDGYEEVGWQDGDEIQDGEVRLAELEWLDLSVHLQSLTYTPADHQQASWSPPSSELVSFKCRPANKSNTLDSRLVRYGSTLPLVGQLVAIQLLDPSSSDSPLSSDQTSSFFIQL</sequence>
<dbReference type="Proteomes" id="UP000324748">
    <property type="component" value="Unassembled WGS sequence"/>
</dbReference>
<gene>
    <name evidence="2" type="ORF">PGT21_017552</name>
    <name evidence="3" type="ORF">PGTUg99_016727</name>
</gene>
<keyword evidence="4" id="KW-1185">Reference proteome</keyword>
<proteinExistence type="predicted"/>
<dbReference type="EMBL" id="VDEP01000374">
    <property type="protein sequence ID" value="KAA1093447.1"/>
    <property type="molecule type" value="Genomic_DNA"/>
</dbReference>
<evidence type="ECO:0000313" key="3">
    <source>
        <dbReference type="EMBL" id="KAA1093447.1"/>
    </source>
</evidence>
<reference evidence="4 5" key="1">
    <citation type="submission" date="2019-05" db="EMBL/GenBank/DDBJ databases">
        <title>Emergence of the Ug99 lineage of the wheat stem rust pathogen through somatic hybridization.</title>
        <authorList>
            <person name="Li F."/>
            <person name="Upadhyaya N.M."/>
            <person name="Sperschneider J."/>
            <person name="Matny O."/>
            <person name="Nguyen-Phuc H."/>
            <person name="Mago R."/>
            <person name="Raley C."/>
            <person name="Miller M.E."/>
            <person name="Silverstein K.A.T."/>
            <person name="Henningsen E."/>
            <person name="Hirsch C.D."/>
            <person name="Visser B."/>
            <person name="Pretorius Z.A."/>
            <person name="Steffenson B.J."/>
            <person name="Schwessinger B."/>
            <person name="Dodds P.N."/>
            <person name="Figueroa M."/>
        </authorList>
    </citation>
    <scope>NUCLEOTIDE SEQUENCE [LARGE SCALE GENOMIC DNA]</scope>
    <source>
        <strain evidence="2">21-0</strain>
        <strain evidence="3 5">Ug99</strain>
    </source>
</reference>
<dbReference type="OrthoDB" id="2503166at2759"/>
<organism evidence="2 4">
    <name type="scientific">Puccinia graminis f. sp. tritici</name>
    <dbReference type="NCBI Taxonomy" id="56615"/>
    <lineage>
        <taxon>Eukaryota</taxon>
        <taxon>Fungi</taxon>
        <taxon>Dikarya</taxon>
        <taxon>Basidiomycota</taxon>
        <taxon>Pucciniomycotina</taxon>
        <taxon>Pucciniomycetes</taxon>
        <taxon>Pucciniales</taxon>
        <taxon>Pucciniaceae</taxon>
        <taxon>Puccinia</taxon>
    </lineage>
</organism>
<name>A0A5B0LUL8_PUCGR</name>